<sequence>MRPHRPLLRPPEPLLGAQVAPSRLAVVGAVVLVLIAALVFGGRVLWARTAAAPHPVAPSGAVAASQSALASARAGSTAASGPAAGFAPSAGGTPSSAGASVLVVQVVGQVRRPGVVQVRAGSRVQDAVQAAGGALPGADLAAINLARPVTDGEQIQVPKPGEQTTPAPAAAPGPGARAPGPAAAGGSAPAVVDLNSADIAALDTLPGVGPVLAQRIVQWRTDNGRFTSVEELGEVSGIGDKLLAQLTPLVRVG</sequence>
<dbReference type="GO" id="GO:0003677">
    <property type="term" value="F:DNA binding"/>
    <property type="evidence" value="ECO:0007669"/>
    <property type="project" value="UniProtKB-KW"/>
</dbReference>
<evidence type="ECO:0000256" key="1">
    <source>
        <dbReference type="SAM" id="MobiDB-lite"/>
    </source>
</evidence>
<dbReference type="EMBL" id="JABENB010000001">
    <property type="protein sequence ID" value="NNG39576.1"/>
    <property type="molecule type" value="Genomic_DNA"/>
</dbReference>
<dbReference type="InterPro" id="IPR019554">
    <property type="entry name" value="Soluble_ligand-bd"/>
</dbReference>
<dbReference type="GO" id="GO:0015627">
    <property type="term" value="C:type II protein secretion system complex"/>
    <property type="evidence" value="ECO:0007669"/>
    <property type="project" value="TreeGrafter"/>
</dbReference>
<evidence type="ECO:0000313" key="4">
    <source>
        <dbReference type="EMBL" id="NNG39576.1"/>
    </source>
</evidence>
<gene>
    <name evidence="4" type="ORF">HJ588_09875</name>
</gene>
<protein>
    <submittedName>
        <fullName evidence="4">ComEA family DNA-binding protein</fullName>
    </submittedName>
</protein>
<feature type="compositionally biased region" description="Low complexity" evidence="1">
    <location>
        <begin position="166"/>
        <end position="188"/>
    </location>
</feature>
<organism evidence="4 5">
    <name type="scientific">Flexivirga aerilata</name>
    <dbReference type="NCBI Taxonomy" id="1656889"/>
    <lineage>
        <taxon>Bacteria</taxon>
        <taxon>Bacillati</taxon>
        <taxon>Actinomycetota</taxon>
        <taxon>Actinomycetes</taxon>
        <taxon>Micrococcales</taxon>
        <taxon>Dermacoccaceae</taxon>
        <taxon>Flexivirga</taxon>
    </lineage>
</organism>
<keyword evidence="2" id="KW-1133">Transmembrane helix</keyword>
<dbReference type="GO" id="GO:0015628">
    <property type="term" value="P:protein secretion by the type II secretion system"/>
    <property type="evidence" value="ECO:0007669"/>
    <property type="project" value="TreeGrafter"/>
</dbReference>
<dbReference type="InterPro" id="IPR010994">
    <property type="entry name" value="RuvA_2-like"/>
</dbReference>
<dbReference type="Proteomes" id="UP000557772">
    <property type="component" value="Unassembled WGS sequence"/>
</dbReference>
<feature type="domain" description="Soluble ligand binding" evidence="3">
    <location>
        <begin position="103"/>
        <end position="157"/>
    </location>
</feature>
<feature type="region of interest" description="Disordered" evidence="1">
    <location>
        <begin position="155"/>
        <end position="188"/>
    </location>
</feature>
<accession>A0A849AJ54</accession>
<keyword evidence="5" id="KW-1185">Reference proteome</keyword>
<comment type="caution">
    <text evidence="4">The sequence shown here is derived from an EMBL/GenBank/DDBJ whole genome shotgun (WGS) entry which is preliminary data.</text>
</comment>
<dbReference type="Pfam" id="PF10531">
    <property type="entry name" value="SLBB"/>
    <property type="match status" value="1"/>
</dbReference>
<proteinExistence type="predicted"/>
<dbReference type="SUPFAM" id="SSF47781">
    <property type="entry name" value="RuvA domain 2-like"/>
    <property type="match status" value="1"/>
</dbReference>
<evidence type="ECO:0000313" key="5">
    <source>
        <dbReference type="Proteomes" id="UP000557772"/>
    </source>
</evidence>
<dbReference type="Gene3D" id="3.10.560.10">
    <property type="entry name" value="Outer membrane lipoprotein wza domain like"/>
    <property type="match status" value="1"/>
</dbReference>
<feature type="transmembrane region" description="Helical" evidence="2">
    <location>
        <begin position="20"/>
        <end position="40"/>
    </location>
</feature>
<dbReference type="AlphaFoldDB" id="A0A849AJ54"/>
<dbReference type="InterPro" id="IPR051675">
    <property type="entry name" value="Endo/Exo/Phosphatase_dom_1"/>
</dbReference>
<dbReference type="PANTHER" id="PTHR21180">
    <property type="entry name" value="ENDONUCLEASE/EXONUCLEASE/PHOSPHATASE FAMILY DOMAIN-CONTAINING PROTEIN 1"/>
    <property type="match status" value="1"/>
</dbReference>
<keyword evidence="2" id="KW-0812">Transmembrane</keyword>
<keyword evidence="4" id="KW-0238">DNA-binding</keyword>
<dbReference type="Pfam" id="PF12836">
    <property type="entry name" value="HHH_3"/>
    <property type="match status" value="1"/>
</dbReference>
<dbReference type="Gene3D" id="1.10.150.320">
    <property type="entry name" value="Photosystem II 12 kDa extrinsic protein"/>
    <property type="match status" value="1"/>
</dbReference>
<keyword evidence="2" id="KW-0472">Membrane</keyword>
<reference evidence="4 5" key="1">
    <citation type="submission" date="2020-05" db="EMBL/GenBank/DDBJ databases">
        <title>Flexivirga sp. ID2601S isolated from air conditioner.</title>
        <authorList>
            <person name="Kim D.H."/>
        </authorList>
    </citation>
    <scope>NUCLEOTIDE SEQUENCE [LARGE SCALE GENOMIC DNA]</scope>
    <source>
        <strain evidence="4 5">ID2601S</strain>
    </source>
</reference>
<evidence type="ECO:0000259" key="3">
    <source>
        <dbReference type="Pfam" id="PF10531"/>
    </source>
</evidence>
<evidence type="ECO:0000256" key="2">
    <source>
        <dbReference type="SAM" id="Phobius"/>
    </source>
</evidence>
<dbReference type="PANTHER" id="PTHR21180:SF32">
    <property type="entry name" value="ENDONUCLEASE_EXONUCLEASE_PHOSPHATASE FAMILY DOMAIN-CONTAINING PROTEIN 1"/>
    <property type="match status" value="1"/>
</dbReference>
<name>A0A849AJ54_9MICO</name>